<dbReference type="InterPro" id="IPR044974">
    <property type="entry name" value="Disease_R_plants"/>
</dbReference>
<dbReference type="InterPro" id="IPR003593">
    <property type="entry name" value="AAA+_ATPase"/>
</dbReference>
<dbReference type="PANTHER" id="PTHR11017:SF385">
    <property type="entry name" value="DISEASE RESISTANCE PROTEIN (TIR-NBS-LRR CLASS)-RELATED"/>
    <property type="match status" value="1"/>
</dbReference>
<dbReference type="GO" id="GO:0006952">
    <property type="term" value="P:defense response"/>
    <property type="evidence" value="ECO:0007669"/>
    <property type="project" value="InterPro"/>
</dbReference>
<dbReference type="EMBL" id="AP019297">
    <property type="protein sequence ID" value="BBG94153.1"/>
    <property type="molecule type" value="Genomic_DNA"/>
</dbReference>
<dbReference type="Pfam" id="PF00931">
    <property type="entry name" value="NB-ARC"/>
    <property type="match status" value="1"/>
</dbReference>
<dbReference type="InterPro" id="IPR042197">
    <property type="entry name" value="Apaf_helical"/>
</dbReference>
<dbReference type="SMART" id="SM00382">
    <property type="entry name" value="AAA"/>
    <property type="match status" value="1"/>
</dbReference>
<organism evidence="2">
    <name type="scientific">Prunus dulcis</name>
    <name type="common">Almond</name>
    <name type="synonym">Amygdalus dulcis</name>
    <dbReference type="NCBI Taxonomy" id="3755"/>
    <lineage>
        <taxon>Eukaryota</taxon>
        <taxon>Viridiplantae</taxon>
        <taxon>Streptophyta</taxon>
        <taxon>Embryophyta</taxon>
        <taxon>Tracheophyta</taxon>
        <taxon>Spermatophyta</taxon>
        <taxon>Magnoliopsida</taxon>
        <taxon>eudicotyledons</taxon>
        <taxon>Gunneridae</taxon>
        <taxon>Pentapetalae</taxon>
        <taxon>rosids</taxon>
        <taxon>fabids</taxon>
        <taxon>Rosales</taxon>
        <taxon>Rosaceae</taxon>
        <taxon>Amygdaloideae</taxon>
        <taxon>Amygdaleae</taxon>
        <taxon>Prunus</taxon>
    </lineage>
</organism>
<dbReference type="SUPFAM" id="SSF46785">
    <property type="entry name" value="Winged helix' DNA-binding domain"/>
    <property type="match status" value="1"/>
</dbReference>
<dbReference type="InterPro" id="IPR036390">
    <property type="entry name" value="WH_DNA-bd_sf"/>
</dbReference>
<dbReference type="Gene3D" id="1.10.8.430">
    <property type="entry name" value="Helical domain of apoptotic protease-activating factors"/>
    <property type="match status" value="1"/>
</dbReference>
<feature type="domain" description="AAA+ ATPase" evidence="1">
    <location>
        <begin position="64"/>
        <end position="198"/>
    </location>
</feature>
<dbReference type="GO" id="GO:0043531">
    <property type="term" value="F:ADP binding"/>
    <property type="evidence" value="ECO:0007669"/>
    <property type="project" value="InterPro"/>
</dbReference>
<dbReference type="InterPro" id="IPR002182">
    <property type="entry name" value="NB-ARC"/>
</dbReference>
<accession>A0A4Y1QQK9</accession>
<protein>
    <recommendedName>
        <fullName evidence="1">AAA+ ATPase domain-containing protein</fullName>
    </recommendedName>
</protein>
<dbReference type="PANTHER" id="PTHR11017">
    <property type="entry name" value="LEUCINE-RICH REPEAT-CONTAINING PROTEIN"/>
    <property type="match status" value="1"/>
</dbReference>
<evidence type="ECO:0000259" key="1">
    <source>
        <dbReference type="SMART" id="SM00382"/>
    </source>
</evidence>
<dbReference type="PRINTS" id="PR00364">
    <property type="entry name" value="DISEASERSIST"/>
</dbReference>
<sequence>MFKGLSDVFVIMYIDSKEAELIQLLVKRVLTEIRKTPVGLAAYTVGLDSRVEVMMRLLDVRSKGIRVVGIHGMGGVGKTTLAKALFNRLVGCFECHSFISNVREISAEHEGLVSLQNRLIGSLSSNTMSVNELNTGISAIKAIAYEKRVLIVLDDVDNVNQLNALVGSRQWFYEGSRIIVTTRDKEALPSHLVNELYEVRELHFSQALQLFSYHALRREKPTDTFLTLSEQIVSLTSGLPLALEVFGSYLFERRRIEEWRDALQKLKQIRPRNLQDVLKISYDALDEQEKCIFLDIACLFVTMNMRREDAIDILKGCGFDVKDMGRQIVTEENVVDPGMRSRLWDRDEILNVFKYDKGTRSIQGIVLDFESMKRPVKDPSGDRISWDNFRRAPTFTSAVTYLKERYKTYLETKAEKKRQVTICSKPLRAMVNLRLLQINYLNLEGRFKFLPAELKWLQWKGCPLNSLPSDFPLANLPSLIFHAAK</sequence>
<proteinExistence type="predicted"/>
<dbReference type="InterPro" id="IPR027417">
    <property type="entry name" value="P-loop_NTPase"/>
</dbReference>
<dbReference type="AlphaFoldDB" id="A0A4Y1QQK9"/>
<gene>
    <name evidence="2" type="ORF">Prudu_002367</name>
</gene>
<evidence type="ECO:0000313" key="2">
    <source>
        <dbReference type="EMBL" id="BBG94153.1"/>
    </source>
</evidence>
<name>A0A4Y1QQK9_PRUDU</name>
<dbReference type="Gene3D" id="3.40.50.300">
    <property type="entry name" value="P-loop containing nucleotide triphosphate hydrolases"/>
    <property type="match status" value="1"/>
</dbReference>
<reference evidence="2" key="1">
    <citation type="journal article" date="2019" name="Science">
        <title>Mutation of a bHLH transcription factor allowed almond domestication.</title>
        <authorList>
            <person name="Sanchez-Perez R."/>
            <person name="Pavan S."/>
            <person name="Mazzeo R."/>
            <person name="Moldovan C."/>
            <person name="Aiese Cigliano R."/>
            <person name="Del Cueto J."/>
            <person name="Ricciardi F."/>
            <person name="Lotti C."/>
            <person name="Ricciardi L."/>
            <person name="Dicenta F."/>
            <person name="Lopez-Marques R.L."/>
            <person name="Lindberg Moller B."/>
        </authorList>
    </citation>
    <scope>NUCLEOTIDE SEQUENCE</scope>
</reference>
<dbReference type="SUPFAM" id="SSF52540">
    <property type="entry name" value="P-loop containing nucleoside triphosphate hydrolases"/>
    <property type="match status" value="1"/>
</dbReference>